<organism evidence="1 2">
    <name type="scientific">Streptomyces smaragdinus</name>
    <dbReference type="NCBI Taxonomy" id="2585196"/>
    <lineage>
        <taxon>Bacteria</taxon>
        <taxon>Bacillati</taxon>
        <taxon>Actinomycetota</taxon>
        <taxon>Actinomycetes</taxon>
        <taxon>Kitasatosporales</taxon>
        <taxon>Streptomycetaceae</taxon>
        <taxon>Streptomyces</taxon>
    </lineage>
</organism>
<protein>
    <submittedName>
        <fullName evidence="1">Uncharacterized protein</fullName>
    </submittedName>
</protein>
<comment type="caution">
    <text evidence="1">The sequence shown here is derived from an EMBL/GenBank/DDBJ whole genome shotgun (WGS) entry which is preliminary data.</text>
</comment>
<keyword evidence="2" id="KW-1185">Reference proteome</keyword>
<name>A0A7K0CK58_9ACTN</name>
<sequence length="89" mass="10023">MGAVPIAKRRFANLSFGYNPFREVSLDSLVSIGSQHWIKGSDAVRTFEIKARRPFYSHNHTQCAPYACEGHTRTQSKVVTVDLKGQWGL</sequence>
<evidence type="ECO:0000313" key="2">
    <source>
        <dbReference type="Proteomes" id="UP000466345"/>
    </source>
</evidence>
<gene>
    <name evidence="1" type="ORF">SRB5_37730</name>
</gene>
<dbReference type="EMBL" id="WEGJ01000014">
    <property type="protein sequence ID" value="MQY13623.1"/>
    <property type="molecule type" value="Genomic_DNA"/>
</dbReference>
<reference evidence="1 2" key="1">
    <citation type="submission" date="2019-10" db="EMBL/GenBank/DDBJ databases">
        <title>Streptomyces smaragdinus sp. nov. and Streptomyces fabii sp. nov., isolated from the gut of fungus growing-termite Macrotermes natalensis.</title>
        <authorList>
            <person name="Schwitalla J."/>
            <person name="Benndorf R."/>
            <person name="Martin K."/>
            <person name="De Beer W."/>
            <person name="Kaster A.-K."/>
            <person name="Vollmers J."/>
            <person name="Poulsen M."/>
            <person name="Beemelmanns C."/>
        </authorList>
    </citation>
    <scope>NUCLEOTIDE SEQUENCE [LARGE SCALE GENOMIC DNA]</scope>
    <source>
        <strain evidence="1 2">RB5</strain>
    </source>
</reference>
<dbReference type="AlphaFoldDB" id="A0A7K0CK58"/>
<evidence type="ECO:0000313" key="1">
    <source>
        <dbReference type="EMBL" id="MQY13623.1"/>
    </source>
</evidence>
<dbReference type="Proteomes" id="UP000466345">
    <property type="component" value="Unassembled WGS sequence"/>
</dbReference>
<proteinExistence type="predicted"/>
<accession>A0A7K0CK58</accession>